<proteinExistence type="predicted"/>
<organism evidence="1 2">
    <name type="scientific">Brachionus calyciflorus</name>
    <dbReference type="NCBI Taxonomy" id="104777"/>
    <lineage>
        <taxon>Eukaryota</taxon>
        <taxon>Metazoa</taxon>
        <taxon>Spiralia</taxon>
        <taxon>Gnathifera</taxon>
        <taxon>Rotifera</taxon>
        <taxon>Eurotatoria</taxon>
        <taxon>Monogononta</taxon>
        <taxon>Pseudotrocha</taxon>
        <taxon>Ploima</taxon>
        <taxon>Brachionidae</taxon>
        <taxon>Brachionus</taxon>
    </lineage>
</organism>
<protein>
    <submittedName>
        <fullName evidence="1">Uncharacterized protein</fullName>
    </submittedName>
</protein>
<reference evidence="1" key="1">
    <citation type="submission" date="2021-02" db="EMBL/GenBank/DDBJ databases">
        <authorList>
            <person name="Nowell W R."/>
        </authorList>
    </citation>
    <scope>NUCLEOTIDE SEQUENCE</scope>
    <source>
        <strain evidence="1">Ploen Becks lab</strain>
    </source>
</reference>
<dbReference type="AlphaFoldDB" id="A0A814H5G2"/>
<evidence type="ECO:0000313" key="2">
    <source>
        <dbReference type="Proteomes" id="UP000663879"/>
    </source>
</evidence>
<comment type="caution">
    <text evidence="1">The sequence shown here is derived from an EMBL/GenBank/DDBJ whole genome shotgun (WGS) entry which is preliminary data.</text>
</comment>
<evidence type="ECO:0000313" key="1">
    <source>
        <dbReference type="EMBL" id="CAF1005398.1"/>
    </source>
</evidence>
<keyword evidence="2" id="KW-1185">Reference proteome</keyword>
<gene>
    <name evidence="1" type="ORF">OXX778_LOCUS16626</name>
</gene>
<sequence length="186" mass="20796">MLQFSLVSYEQSIHNEDIDDELDPLAAERDSRMNVTQDQLQTIISMAVSCGLQAARQAQSNVAPNINVNVPPQPTIRRVATAFKAESLDCDAMITYIRNIAPGWASAVQAFNNSKTESTGLPPLMSTYLPSRPNRRNNNSYYTCNSNQNSTGQSKALYHIKEKFFIEMFYIYSNSSRNVTSIVTKA</sequence>
<accession>A0A814H5G2</accession>
<dbReference type="EMBL" id="CAJNOC010003984">
    <property type="protein sequence ID" value="CAF1005398.1"/>
    <property type="molecule type" value="Genomic_DNA"/>
</dbReference>
<name>A0A814H5G2_9BILA</name>
<dbReference type="Proteomes" id="UP000663879">
    <property type="component" value="Unassembled WGS sequence"/>
</dbReference>